<protein>
    <recommendedName>
        <fullName evidence="6">Autophagy-related protein</fullName>
    </recommendedName>
</protein>
<proteinExistence type="inferred from homology"/>
<evidence type="ECO:0000256" key="3">
    <source>
        <dbReference type="ARBA" id="ARBA00022692"/>
    </source>
</evidence>
<dbReference type="RefSeq" id="XP_056559383.1">
    <property type="nucleotide sequence ID" value="XM_056697171.1"/>
</dbReference>
<feature type="compositionally biased region" description="Basic and acidic residues" evidence="7">
    <location>
        <begin position="1"/>
        <end position="12"/>
    </location>
</feature>
<accession>A0A9W9SP01</accession>
<dbReference type="EMBL" id="JAPZBS010000002">
    <property type="protein sequence ID" value="KAJ5381812.1"/>
    <property type="molecule type" value="Genomic_DNA"/>
</dbReference>
<feature type="transmembrane region" description="Helical" evidence="6">
    <location>
        <begin position="101"/>
        <end position="123"/>
    </location>
</feature>
<sequence length="469" mass="52536">MIVRDLGSHDDPEAGPLPVVDPPSLADEVRDKNPTVALDQVDEKYCTTKLEIWAYYAYYAGNNELSLFNFAPTAFQNLLYQAAGGSNTLSFAGSPRSINGIVLLCNGISFAVQIVVFLVIGSFPDFGNWRPNILIVLSIVAYALGFAWLGIHTGDKWHIGAGLYITGLIAYQNTLTFWSAASPGLARNTPEMKYHADDLASWNISREEYDFADTMKRREGVVALASSQPAEIFYFYQAYKVELATKPYKERNIAKKCTTETSGCTFRQFLDYIVDARSRTAIDRNPTWGDMIDTVDDKDFPTISRPLRDARFEVQYDLSKLIEDTSKIASFAPTCVVDERTKIATALTILKEHRVADNMRYFIRELESQLGLTLERRSATTLDGLAWTAYNTDATKQRMLDSADAIIDPDEKQKAKAKDKSLPSQIQKLVTKMRSSSYMTTDVFFKEHQAVIARASRTLKKIGGKKLCS</sequence>
<dbReference type="OrthoDB" id="42657at2759"/>
<name>A0A9W9SP01_9EURO</name>
<evidence type="ECO:0000256" key="7">
    <source>
        <dbReference type="SAM" id="MobiDB-lite"/>
    </source>
</evidence>
<dbReference type="InterPro" id="IPR024671">
    <property type="entry name" value="Atg22-like"/>
</dbReference>
<keyword evidence="3 6" id="KW-0812">Transmembrane</keyword>
<evidence type="ECO:0000256" key="6">
    <source>
        <dbReference type="RuleBase" id="RU363073"/>
    </source>
</evidence>
<dbReference type="GeneID" id="81436348"/>
<keyword evidence="5 6" id="KW-0472">Membrane</keyword>
<keyword evidence="6" id="KW-0926">Vacuole</keyword>
<dbReference type="PANTHER" id="PTHR23519:SF5">
    <property type="entry name" value="AUTOPHAGY-RELATED PROTEIN"/>
    <property type="match status" value="1"/>
</dbReference>
<evidence type="ECO:0000256" key="5">
    <source>
        <dbReference type="ARBA" id="ARBA00023136"/>
    </source>
</evidence>
<evidence type="ECO:0000313" key="8">
    <source>
        <dbReference type="EMBL" id="KAJ5381812.1"/>
    </source>
</evidence>
<gene>
    <name evidence="8" type="ORF">N7496_004240</name>
</gene>
<keyword evidence="6" id="KW-0072">Autophagy</keyword>
<comment type="caution">
    <text evidence="6">Lacks conserved residue(s) required for the propagation of feature annotation.</text>
</comment>
<dbReference type="PANTHER" id="PTHR23519">
    <property type="entry name" value="AUTOPHAGY-RELATED PROTEIN 22"/>
    <property type="match status" value="1"/>
</dbReference>
<feature type="region of interest" description="Disordered" evidence="7">
    <location>
        <begin position="1"/>
        <end position="24"/>
    </location>
</feature>
<comment type="caution">
    <text evidence="8">The sequence shown here is derived from an EMBL/GenBank/DDBJ whole genome shotgun (WGS) entry which is preliminary data.</text>
</comment>
<reference evidence="8" key="2">
    <citation type="journal article" date="2023" name="IMA Fungus">
        <title>Comparative genomic study of the Penicillium genus elucidates a diverse pangenome and 15 lateral gene transfer events.</title>
        <authorList>
            <person name="Petersen C."/>
            <person name="Sorensen T."/>
            <person name="Nielsen M.R."/>
            <person name="Sondergaard T.E."/>
            <person name="Sorensen J.L."/>
            <person name="Fitzpatrick D.A."/>
            <person name="Frisvad J.C."/>
            <person name="Nielsen K.L."/>
        </authorList>
    </citation>
    <scope>NUCLEOTIDE SEQUENCE</scope>
    <source>
        <strain evidence="8">IBT 29864</strain>
    </source>
</reference>
<evidence type="ECO:0000256" key="2">
    <source>
        <dbReference type="ARBA" id="ARBA00022448"/>
    </source>
</evidence>
<dbReference type="GO" id="GO:0012505">
    <property type="term" value="C:endomembrane system"/>
    <property type="evidence" value="ECO:0007669"/>
    <property type="project" value="UniProtKB-SubCell"/>
</dbReference>
<keyword evidence="2 6" id="KW-0813">Transport</keyword>
<keyword evidence="4 6" id="KW-1133">Transmembrane helix</keyword>
<evidence type="ECO:0000313" key="9">
    <source>
        <dbReference type="Proteomes" id="UP001147782"/>
    </source>
</evidence>
<feature type="transmembrane region" description="Helical" evidence="6">
    <location>
        <begin position="161"/>
        <end position="181"/>
    </location>
</feature>
<dbReference type="InterPro" id="IPR050495">
    <property type="entry name" value="ATG22/LtaA_families"/>
</dbReference>
<dbReference type="Pfam" id="PF11700">
    <property type="entry name" value="ATG22"/>
    <property type="match status" value="1"/>
</dbReference>
<dbReference type="GO" id="GO:0005774">
    <property type="term" value="C:vacuolar membrane"/>
    <property type="evidence" value="ECO:0007669"/>
    <property type="project" value="UniProtKB-SubCell"/>
</dbReference>
<comment type="subcellular location">
    <subcellularLocation>
        <location evidence="1">Endomembrane system</location>
        <topology evidence="1">Multi-pass membrane protein</topology>
    </subcellularLocation>
    <subcellularLocation>
        <location evidence="6">Vacuole membrane</location>
        <topology evidence="6">Multi-pass membrane protein</topology>
    </subcellularLocation>
</comment>
<dbReference type="Proteomes" id="UP001147782">
    <property type="component" value="Unassembled WGS sequence"/>
</dbReference>
<evidence type="ECO:0000256" key="1">
    <source>
        <dbReference type="ARBA" id="ARBA00004127"/>
    </source>
</evidence>
<dbReference type="GO" id="GO:0006865">
    <property type="term" value="P:amino acid transport"/>
    <property type="evidence" value="ECO:0007669"/>
    <property type="project" value="UniProtKB-KW"/>
</dbReference>
<keyword evidence="6" id="KW-0029">Amino-acid transport</keyword>
<comment type="similarity">
    <text evidence="6">Belongs to the ATG22 family.</text>
</comment>
<reference evidence="8" key="1">
    <citation type="submission" date="2022-11" db="EMBL/GenBank/DDBJ databases">
        <authorList>
            <person name="Petersen C."/>
        </authorList>
    </citation>
    <scope>NUCLEOTIDE SEQUENCE</scope>
    <source>
        <strain evidence="8">IBT 29864</strain>
    </source>
</reference>
<dbReference type="GO" id="GO:0006914">
    <property type="term" value="P:autophagy"/>
    <property type="evidence" value="ECO:0007669"/>
    <property type="project" value="UniProtKB-KW"/>
</dbReference>
<dbReference type="AlphaFoldDB" id="A0A9W9SP01"/>
<feature type="transmembrane region" description="Helical" evidence="6">
    <location>
        <begin position="129"/>
        <end position="149"/>
    </location>
</feature>
<comment type="function">
    <text evidence="6">Vacuolar effluxer which mediate the efflux of amino acids resulting from autophagic degradation. The release of autophagic amino acids allows the maintenance of protein synthesis and viability during nitrogen starvation.</text>
</comment>
<evidence type="ECO:0000256" key="4">
    <source>
        <dbReference type="ARBA" id="ARBA00022989"/>
    </source>
</evidence>
<keyword evidence="9" id="KW-1185">Reference proteome</keyword>
<organism evidence="8 9">
    <name type="scientific">Penicillium cataractarum</name>
    <dbReference type="NCBI Taxonomy" id="2100454"/>
    <lineage>
        <taxon>Eukaryota</taxon>
        <taxon>Fungi</taxon>
        <taxon>Dikarya</taxon>
        <taxon>Ascomycota</taxon>
        <taxon>Pezizomycotina</taxon>
        <taxon>Eurotiomycetes</taxon>
        <taxon>Eurotiomycetidae</taxon>
        <taxon>Eurotiales</taxon>
        <taxon>Aspergillaceae</taxon>
        <taxon>Penicillium</taxon>
    </lineage>
</organism>